<evidence type="ECO:0008006" key="3">
    <source>
        <dbReference type="Google" id="ProtNLM"/>
    </source>
</evidence>
<name>A0ABW7WR50_9NOCA</name>
<organism evidence="1 2">
    <name type="scientific">Nocardia beijingensis</name>
    <dbReference type="NCBI Taxonomy" id="95162"/>
    <lineage>
        <taxon>Bacteria</taxon>
        <taxon>Bacillati</taxon>
        <taxon>Actinomycetota</taxon>
        <taxon>Actinomycetes</taxon>
        <taxon>Mycobacteriales</taxon>
        <taxon>Nocardiaceae</taxon>
        <taxon>Nocardia</taxon>
    </lineage>
</organism>
<evidence type="ECO:0000313" key="1">
    <source>
        <dbReference type="EMBL" id="MFI2325470.1"/>
    </source>
</evidence>
<keyword evidence="2" id="KW-1185">Reference proteome</keyword>
<accession>A0ABW7WR50</accession>
<proteinExistence type="predicted"/>
<feature type="non-terminal residue" evidence="1">
    <location>
        <position position="72"/>
    </location>
</feature>
<reference evidence="1 2" key="1">
    <citation type="submission" date="2024-10" db="EMBL/GenBank/DDBJ databases">
        <title>The Natural Products Discovery Center: Release of the First 8490 Sequenced Strains for Exploring Actinobacteria Biosynthetic Diversity.</title>
        <authorList>
            <person name="Kalkreuter E."/>
            <person name="Kautsar S.A."/>
            <person name="Yang D."/>
            <person name="Bader C.D."/>
            <person name="Teijaro C.N."/>
            <person name="Fluegel L."/>
            <person name="Davis C.M."/>
            <person name="Simpson J.R."/>
            <person name="Lauterbach L."/>
            <person name="Steele A.D."/>
            <person name="Gui C."/>
            <person name="Meng S."/>
            <person name="Li G."/>
            <person name="Viehrig K."/>
            <person name="Ye F."/>
            <person name="Su P."/>
            <person name="Kiefer A.F."/>
            <person name="Nichols A."/>
            <person name="Cepeda A.J."/>
            <person name="Yan W."/>
            <person name="Fan B."/>
            <person name="Jiang Y."/>
            <person name="Adhikari A."/>
            <person name="Zheng C.-J."/>
            <person name="Schuster L."/>
            <person name="Cowan T.M."/>
            <person name="Smanski M.J."/>
            <person name="Chevrette M.G."/>
            <person name="De Carvalho L.P.S."/>
            <person name="Shen B."/>
        </authorList>
    </citation>
    <scope>NUCLEOTIDE SEQUENCE [LARGE SCALE GENOMIC DNA]</scope>
    <source>
        <strain evidence="1 2">NPDC019626</strain>
    </source>
</reference>
<comment type="caution">
    <text evidence="1">The sequence shown here is derived from an EMBL/GenBank/DDBJ whole genome shotgun (WGS) entry which is preliminary data.</text>
</comment>
<sequence>MIEDQWRVFEPLLPVSGAKGRPRVDVRRVINGIDIVRFPRIVGGRITSFRLERGDGSWLRTRRVISSRASFG</sequence>
<dbReference type="Proteomes" id="UP001611450">
    <property type="component" value="Unassembled WGS sequence"/>
</dbReference>
<dbReference type="EMBL" id="JBIRXV010000013">
    <property type="protein sequence ID" value="MFI2325470.1"/>
    <property type="molecule type" value="Genomic_DNA"/>
</dbReference>
<evidence type="ECO:0000313" key="2">
    <source>
        <dbReference type="Proteomes" id="UP001611450"/>
    </source>
</evidence>
<protein>
    <recommendedName>
        <fullName evidence="3">NUMOD4 domain-containing protein</fullName>
    </recommendedName>
</protein>
<gene>
    <name evidence="1" type="ORF">ACH47G_33710</name>
</gene>